<keyword evidence="2 9" id="KW-0645">Protease</keyword>
<evidence type="ECO:0000256" key="2">
    <source>
        <dbReference type="ARBA" id="ARBA00022670"/>
    </source>
</evidence>
<evidence type="ECO:0000256" key="1">
    <source>
        <dbReference type="ARBA" id="ARBA00004239"/>
    </source>
</evidence>
<keyword evidence="3 9" id="KW-0378">Hydrolase</keyword>
<keyword evidence="5" id="KW-0865">Zymogen</keyword>
<dbReference type="Pfam" id="PF00089">
    <property type="entry name" value="Trypsin"/>
    <property type="match status" value="1"/>
</dbReference>
<dbReference type="PANTHER" id="PTHR24271:SF88">
    <property type="entry name" value="MAST CELL PROTEASE 2 ISOFORM X1"/>
    <property type="match status" value="1"/>
</dbReference>
<dbReference type="AlphaFoldDB" id="A0A673JIW6"/>
<dbReference type="PANTHER" id="PTHR24271">
    <property type="entry name" value="KALLIKREIN-RELATED"/>
    <property type="match status" value="1"/>
</dbReference>
<dbReference type="Proteomes" id="UP000472270">
    <property type="component" value="Unassembled WGS sequence"/>
</dbReference>
<dbReference type="FunFam" id="2.40.10.10:FF:000005">
    <property type="entry name" value="Serine protease 37"/>
    <property type="match status" value="1"/>
</dbReference>
<evidence type="ECO:0000313" key="12">
    <source>
        <dbReference type="Proteomes" id="UP000472270"/>
    </source>
</evidence>
<dbReference type="SMART" id="SM00020">
    <property type="entry name" value="Tryp_SPc"/>
    <property type="match status" value="1"/>
</dbReference>
<dbReference type="GO" id="GO:0006508">
    <property type="term" value="P:proteolysis"/>
    <property type="evidence" value="ECO:0007669"/>
    <property type="project" value="UniProtKB-KW"/>
</dbReference>
<dbReference type="InterPro" id="IPR018114">
    <property type="entry name" value="TRYPSIN_HIS"/>
</dbReference>
<comment type="subcellular location">
    <subcellularLocation>
        <location evidence="1">Secreted</location>
        <location evidence="1">Extracellular space</location>
    </subcellularLocation>
</comment>
<dbReference type="PROSITE" id="PS50240">
    <property type="entry name" value="TRYPSIN_DOM"/>
    <property type="match status" value="1"/>
</dbReference>
<dbReference type="Ensembl" id="ENSSRHT00000054574.1">
    <property type="protein sequence ID" value="ENSSRHP00000053086.1"/>
    <property type="gene ID" value="ENSSRHG00000026710.1"/>
</dbReference>
<evidence type="ECO:0000256" key="8">
    <source>
        <dbReference type="ARBA" id="ARBA00038868"/>
    </source>
</evidence>
<reference evidence="11" key="2">
    <citation type="submission" date="2025-09" db="UniProtKB">
        <authorList>
            <consortium name="Ensembl"/>
        </authorList>
    </citation>
    <scope>IDENTIFICATION</scope>
</reference>
<proteinExistence type="predicted"/>
<dbReference type="PRINTS" id="PR00722">
    <property type="entry name" value="CHYMOTRYPSIN"/>
</dbReference>
<dbReference type="InterPro" id="IPR043504">
    <property type="entry name" value="Peptidase_S1_PA_chymotrypsin"/>
</dbReference>
<evidence type="ECO:0000256" key="4">
    <source>
        <dbReference type="ARBA" id="ARBA00022825"/>
    </source>
</evidence>
<evidence type="ECO:0000256" key="7">
    <source>
        <dbReference type="ARBA" id="ARBA00036320"/>
    </source>
</evidence>
<feature type="domain" description="Peptidase S1" evidence="10">
    <location>
        <begin position="27"/>
        <end position="240"/>
    </location>
</feature>
<accession>A0A673JIW6</accession>
<evidence type="ECO:0000256" key="5">
    <source>
        <dbReference type="ARBA" id="ARBA00023145"/>
    </source>
</evidence>
<keyword evidence="12" id="KW-1185">Reference proteome</keyword>
<dbReference type="GO" id="GO:0005576">
    <property type="term" value="C:extracellular region"/>
    <property type="evidence" value="ECO:0007669"/>
    <property type="project" value="UniProtKB-SubCell"/>
</dbReference>
<dbReference type="PROSITE" id="PS00134">
    <property type="entry name" value="TRYPSIN_HIS"/>
    <property type="match status" value="1"/>
</dbReference>
<evidence type="ECO:0000256" key="3">
    <source>
        <dbReference type="ARBA" id="ARBA00022801"/>
    </source>
</evidence>
<keyword evidence="6" id="KW-1015">Disulfide bond</keyword>
<evidence type="ECO:0000256" key="9">
    <source>
        <dbReference type="RuleBase" id="RU363034"/>
    </source>
</evidence>
<dbReference type="InterPro" id="IPR033116">
    <property type="entry name" value="TRYPSIN_SER"/>
</dbReference>
<sequence>MRILWHITCLLLFHRTKLFIGFFIHGIVGGKVSAPHSRPYMVYIRDKISKVACGGFLVREDYVMTAAHCKQSHLMVYLGVSDKNFLPDGIEVDPIPHPKFTMKRTGHDIMLLKLKTQATLNKIVGTITLPNSENEGIAKDCMVMGWGWKKYHDESPSNSPSNVLKEANVTLIDSENCGTADTLCTEGSTGPAQGDSGGPLVCGGVAQGIMYFSKNKGNADHFTAYTHISHYIPWIQSIMPLDMPEMLDQVSRSV</sequence>
<dbReference type="InterPro" id="IPR001314">
    <property type="entry name" value="Peptidase_S1A"/>
</dbReference>
<reference evidence="11" key="1">
    <citation type="submission" date="2025-08" db="UniProtKB">
        <authorList>
            <consortium name="Ensembl"/>
        </authorList>
    </citation>
    <scope>IDENTIFICATION</scope>
</reference>
<evidence type="ECO:0000259" key="10">
    <source>
        <dbReference type="PROSITE" id="PS50240"/>
    </source>
</evidence>
<dbReference type="EC" id="3.4.21.4" evidence="8"/>
<dbReference type="InterPro" id="IPR001254">
    <property type="entry name" value="Trypsin_dom"/>
</dbReference>
<evidence type="ECO:0000313" key="11">
    <source>
        <dbReference type="Ensembl" id="ENSSRHP00000053086.1"/>
    </source>
</evidence>
<organism evidence="11 12">
    <name type="scientific">Sinocyclocheilus rhinocerous</name>
    <dbReference type="NCBI Taxonomy" id="307959"/>
    <lineage>
        <taxon>Eukaryota</taxon>
        <taxon>Metazoa</taxon>
        <taxon>Chordata</taxon>
        <taxon>Craniata</taxon>
        <taxon>Vertebrata</taxon>
        <taxon>Euteleostomi</taxon>
        <taxon>Actinopterygii</taxon>
        <taxon>Neopterygii</taxon>
        <taxon>Teleostei</taxon>
        <taxon>Ostariophysi</taxon>
        <taxon>Cypriniformes</taxon>
        <taxon>Cyprinidae</taxon>
        <taxon>Cyprininae</taxon>
        <taxon>Sinocyclocheilus</taxon>
    </lineage>
</organism>
<protein>
    <recommendedName>
        <fullName evidence="8">trypsin</fullName>
        <ecNumber evidence="8">3.4.21.4</ecNumber>
    </recommendedName>
</protein>
<dbReference type="Gene3D" id="2.40.10.10">
    <property type="entry name" value="Trypsin-like serine proteases"/>
    <property type="match status" value="2"/>
</dbReference>
<dbReference type="PROSITE" id="PS00135">
    <property type="entry name" value="TRYPSIN_SER"/>
    <property type="match status" value="1"/>
</dbReference>
<keyword evidence="4 9" id="KW-0720">Serine protease</keyword>
<comment type="catalytic activity">
    <reaction evidence="7">
        <text>Preferential cleavage: Arg-|-Xaa, Lys-|-Xaa.</text>
        <dbReference type="EC" id="3.4.21.4"/>
    </reaction>
</comment>
<name>A0A673JIW6_9TELE</name>
<dbReference type="GO" id="GO:0004252">
    <property type="term" value="F:serine-type endopeptidase activity"/>
    <property type="evidence" value="ECO:0007669"/>
    <property type="project" value="UniProtKB-EC"/>
</dbReference>
<dbReference type="SUPFAM" id="SSF50494">
    <property type="entry name" value="Trypsin-like serine proteases"/>
    <property type="match status" value="1"/>
</dbReference>
<dbReference type="CDD" id="cd00190">
    <property type="entry name" value="Tryp_SPc"/>
    <property type="match status" value="1"/>
</dbReference>
<evidence type="ECO:0000256" key="6">
    <source>
        <dbReference type="ARBA" id="ARBA00023157"/>
    </source>
</evidence>
<dbReference type="InterPro" id="IPR009003">
    <property type="entry name" value="Peptidase_S1_PA"/>
</dbReference>